<evidence type="ECO:0000313" key="4">
    <source>
        <dbReference type="Proteomes" id="UP001596472"/>
    </source>
</evidence>
<dbReference type="SUPFAM" id="SSF53335">
    <property type="entry name" value="S-adenosyl-L-methionine-dependent methyltransferases"/>
    <property type="match status" value="1"/>
</dbReference>
<name>A0ABW2LEH0_9BACT</name>
<dbReference type="GO" id="GO:0008168">
    <property type="term" value="F:methyltransferase activity"/>
    <property type="evidence" value="ECO:0007669"/>
    <property type="project" value="UniProtKB-KW"/>
</dbReference>
<dbReference type="InterPro" id="IPR041698">
    <property type="entry name" value="Methyltransf_25"/>
</dbReference>
<evidence type="ECO:0000313" key="3">
    <source>
        <dbReference type="EMBL" id="MFC7339540.1"/>
    </source>
</evidence>
<gene>
    <name evidence="3" type="ORF">ACFQY0_20280</name>
</gene>
<feature type="region of interest" description="Disordered" evidence="1">
    <location>
        <begin position="137"/>
        <end position="158"/>
    </location>
</feature>
<keyword evidence="3" id="KW-0489">Methyltransferase</keyword>
<keyword evidence="4" id="KW-1185">Reference proteome</keyword>
<evidence type="ECO:0000259" key="2">
    <source>
        <dbReference type="Pfam" id="PF13649"/>
    </source>
</evidence>
<feature type="domain" description="Methyltransferase" evidence="2">
    <location>
        <begin position="36"/>
        <end position="131"/>
    </location>
</feature>
<evidence type="ECO:0000256" key="1">
    <source>
        <dbReference type="SAM" id="MobiDB-lite"/>
    </source>
</evidence>
<dbReference type="CDD" id="cd02440">
    <property type="entry name" value="AdoMet_MTases"/>
    <property type="match status" value="1"/>
</dbReference>
<proteinExistence type="predicted"/>
<reference evidence="4" key="1">
    <citation type="journal article" date="2019" name="Int. J. Syst. Evol. Microbiol.">
        <title>The Global Catalogue of Microorganisms (GCM) 10K type strain sequencing project: providing services to taxonomists for standard genome sequencing and annotation.</title>
        <authorList>
            <consortium name="The Broad Institute Genomics Platform"/>
            <consortium name="The Broad Institute Genome Sequencing Center for Infectious Disease"/>
            <person name="Wu L."/>
            <person name="Ma J."/>
        </authorList>
    </citation>
    <scope>NUCLEOTIDE SEQUENCE [LARGE SCALE GENOMIC DNA]</scope>
    <source>
        <strain evidence="4">CGMCC 4.1467</strain>
    </source>
</reference>
<sequence>MKGRESGMPEQDQWEQFFDAEEVISRLGCADLVGDVVEFGCVYGTFTLPVAAKLAGRVQALDMENAMITATAEKARVGGFSNVQTILRDFVEQGTGLADGSVVHAMLFNLLHIEDPVGLLREVHRVLSPSGTASVTHWRRDIETPRGPSLPMGGRGGF</sequence>
<dbReference type="Gene3D" id="3.40.50.150">
    <property type="entry name" value="Vaccinia Virus protein VP39"/>
    <property type="match status" value="1"/>
</dbReference>
<protein>
    <submittedName>
        <fullName evidence="3">Class I SAM-dependent methyltransferase</fullName>
    </submittedName>
</protein>
<dbReference type="InterPro" id="IPR029063">
    <property type="entry name" value="SAM-dependent_MTases_sf"/>
</dbReference>
<dbReference type="GO" id="GO:0032259">
    <property type="term" value="P:methylation"/>
    <property type="evidence" value="ECO:0007669"/>
    <property type="project" value="UniProtKB-KW"/>
</dbReference>
<comment type="caution">
    <text evidence="3">The sequence shown here is derived from an EMBL/GenBank/DDBJ whole genome shotgun (WGS) entry which is preliminary data.</text>
</comment>
<dbReference type="Proteomes" id="UP001596472">
    <property type="component" value="Unassembled WGS sequence"/>
</dbReference>
<dbReference type="Pfam" id="PF13649">
    <property type="entry name" value="Methyltransf_25"/>
    <property type="match status" value="1"/>
</dbReference>
<keyword evidence="3" id="KW-0808">Transferase</keyword>
<accession>A0ABW2LEH0</accession>
<organism evidence="3 4">
    <name type="scientific">Haloferula chungangensis</name>
    <dbReference type="NCBI Taxonomy" id="1048331"/>
    <lineage>
        <taxon>Bacteria</taxon>
        <taxon>Pseudomonadati</taxon>
        <taxon>Verrucomicrobiota</taxon>
        <taxon>Verrucomicrobiia</taxon>
        <taxon>Verrucomicrobiales</taxon>
        <taxon>Verrucomicrobiaceae</taxon>
        <taxon>Haloferula</taxon>
    </lineage>
</organism>
<dbReference type="EMBL" id="JBHTBS010000019">
    <property type="protein sequence ID" value="MFC7339540.1"/>
    <property type="molecule type" value="Genomic_DNA"/>
</dbReference>